<gene>
    <name evidence="1" type="ORF">NEZAVI_LOCUS13698</name>
</gene>
<protein>
    <submittedName>
        <fullName evidence="1">Uncharacterized protein</fullName>
    </submittedName>
</protein>
<organism evidence="1 2">
    <name type="scientific">Nezara viridula</name>
    <name type="common">Southern green stink bug</name>
    <name type="synonym">Cimex viridulus</name>
    <dbReference type="NCBI Taxonomy" id="85310"/>
    <lineage>
        <taxon>Eukaryota</taxon>
        <taxon>Metazoa</taxon>
        <taxon>Ecdysozoa</taxon>
        <taxon>Arthropoda</taxon>
        <taxon>Hexapoda</taxon>
        <taxon>Insecta</taxon>
        <taxon>Pterygota</taxon>
        <taxon>Neoptera</taxon>
        <taxon>Paraneoptera</taxon>
        <taxon>Hemiptera</taxon>
        <taxon>Heteroptera</taxon>
        <taxon>Panheteroptera</taxon>
        <taxon>Pentatomomorpha</taxon>
        <taxon>Pentatomoidea</taxon>
        <taxon>Pentatomidae</taxon>
        <taxon>Pentatominae</taxon>
        <taxon>Nezara</taxon>
    </lineage>
</organism>
<name>A0A9P0MWY1_NEZVI</name>
<dbReference type="AlphaFoldDB" id="A0A9P0MWY1"/>
<accession>A0A9P0MWY1</accession>
<evidence type="ECO:0000313" key="2">
    <source>
        <dbReference type="Proteomes" id="UP001152798"/>
    </source>
</evidence>
<dbReference type="Proteomes" id="UP001152798">
    <property type="component" value="Chromosome 6"/>
</dbReference>
<evidence type="ECO:0000313" key="1">
    <source>
        <dbReference type="EMBL" id="CAH1405492.1"/>
    </source>
</evidence>
<reference evidence="1" key="1">
    <citation type="submission" date="2022-01" db="EMBL/GenBank/DDBJ databases">
        <authorList>
            <person name="King R."/>
        </authorList>
    </citation>
    <scope>NUCLEOTIDE SEQUENCE</scope>
</reference>
<keyword evidence="2" id="KW-1185">Reference proteome</keyword>
<dbReference type="OrthoDB" id="10424253at2759"/>
<proteinExistence type="predicted"/>
<dbReference type="EMBL" id="OV725082">
    <property type="protein sequence ID" value="CAH1405492.1"/>
    <property type="molecule type" value="Genomic_DNA"/>
</dbReference>
<sequence>MSKIKKTDVHRFKRYLRTLIEDAVRTQCDGVTSDEVTNYIQERLKKDVQNRVNALLAMGSEVGMVNKKEEGRYVVKKGAGELEKALDKCYRPKKFCPPPMPCCNDPCPPEECNAPKKRKKKVEKNKKSKGSGCGSNVCNMHPEVNPASPVCLCPREAGSPKCCKRIKRYAHRKQRKLPGYREEICENYYSGSEA</sequence>